<keyword evidence="2" id="KW-1185">Reference proteome</keyword>
<evidence type="ECO:0000313" key="2">
    <source>
        <dbReference type="Proteomes" id="UP000801492"/>
    </source>
</evidence>
<dbReference type="Proteomes" id="UP000801492">
    <property type="component" value="Unassembled WGS sequence"/>
</dbReference>
<organism evidence="1 2">
    <name type="scientific">Ignelater luminosus</name>
    <name type="common">Cucubano</name>
    <name type="synonym">Pyrophorus luminosus</name>
    <dbReference type="NCBI Taxonomy" id="2038154"/>
    <lineage>
        <taxon>Eukaryota</taxon>
        <taxon>Metazoa</taxon>
        <taxon>Ecdysozoa</taxon>
        <taxon>Arthropoda</taxon>
        <taxon>Hexapoda</taxon>
        <taxon>Insecta</taxon>
        <taxon>Pterygota</taxon>
        <taxon>Neoptera</taxon>
        <taxon>Endopterygota</taxon>
        <taxon>Coleoptera</taxon>
        <taxon>Polyphaga</taxon>
        <taxon>Elateriformia</taxon>
        <taxon>Elateroidea</taxon>
        <taxon>Elateridae</taxon>
        <taxon>Agrypninae</taxon>
        <taxon>Pyrophorini</taxon>
        <taxon>Ignelater</taxon>
    </lineage>
</organism>
<dbReference type="EMBL" id="VTPC01079082">
    <property type="protein sequence ID" value="KAF2888197.1"/>
    <property type="molecule type" value="Genomic_DNA"/>
</dbReference>
<sequence>MNSKIVWYLKTSRLNAIEIKNNMTGSGPVCSMIQAYYLSSRFKRDRDSIEGNPRPGRPTRKMQKIENIILQDRRIILWQIAAEMGFIKERMGKITFWVCLRRTRDGSPECWQRLTG</sequence>
<gene>
    <name evidence="1" type="ORF">ILUMI_17976</name>
</gene>
<evidence type="ECO:0000313" key="1">
    <source>
        <dbReference type="EMBL" id="KAF2888197.1"/>
    </source>
</evidence>
<name>A0A8K0CN21_IGNLU</name>
<dbReference type="OrthoDB" id="6118231at2759"/>
<dbReference type="AlphaFoldDB" id="A0A8K0CN21"/>
<proteinExistence type="predicted"/>
<reference evidence="1" key="1">
    <citation type="submission" date="2019-08" db="EMBL/GenBank/DDBJ databases">
        <title>The genome of the North American firefly Photinus pyralis.</title>
        <authorList>
            <consortium name="Photinus pyralis genome working group"/>
            <person name="Fallon T.R."/>
            <person name="Sander Lower S.E."/>
            <person name="Weng J.-K."/>
        </authorList>
    </citation>
    <scope>NUCLEOTIDE SEQUENCE</scope>
    <source>
        <strain evidence="1">TRF0915ILg1</strain>
        <tissue evidence="1">Whole body</tissue>
    </source>
</reference>
<protein>
    <submittedName>
        <fullName evidence="1">Uncharacterized protein</fullName>
    </submittedName>
</protein>
<comment type="caution">
    <text evidence="1">The sequence shown here is derived from an EMBL/GenBank/DDBJ whole genome shotgun (WGS) entry which is preliminary data.</text>
</comment>
<accession>A0A8K0CN21</accession>